<evidence type="ECO:0000313" key="5">
    <source>
        <dbReference type="EMBL" id="OKZ41442.1"/>
    </source>
</evidence>
<dbReference type="Proteomes" id="UP000462885">
    <property type="component" value="Unassembled WGS sequence"/>
</dbReference>
<evidence type="ECO:0000313" key="7">
    <source>
        <dbReference type="Proteomes" id="UP000462015"/>
    </source>
</evidence>
<evidence type="ECO:0000313" key="8">
    <source>
        <dbReference type="Proteomes" id="UP000462885"/>
    </source>
</evidence>
<organism evidence="5 6">
    <name type="scientific">Phocaeicola vulgatus</name>
    <name type="common">Bacteroides vulgatus</name>
    <dbReference type="NCBI Taxonomy" id="821"/>
    <lineage>
        <taxon>Bacteria</taxon>
        <taxon>Pseudomonadati</taxon>
        <taxon>Bacteroidota</taxon>
        <taxon>Bacteroidia</taxon>
        <taxon>Bacteroidales</taxon>
        <taxon>Bacteroidaceae</taxon>
        <taxon>Phocaeicola</taxon>
    </lineage>
</organism>
<dbReference type="EMBL" id="WCIF01000042">
    <property type="protein sequence ID" value="KAB5432917.1"/>
    <property type="molecule type" value="Genomic_DNA"/>
</dbReference>
<reference evidence="5 6" key="1">
    <citation type="journal article" date="2016" name="Nat. Biotechnol.">
        <title>Measurement of bacterial replication rates in microbial communities.</title>
        <authorList>
            <person name="Brown C.T."/>
            <person name="Olm M.R."/>
            <person name="Thomas B.C."/>
            <person name="Banfield J.F."/>
        </authorList>
    </citation>
    <scope>NUCLEOTIDE SEQUENCE [LARGE SCALE GENOMIC DNA]</scope>
    <source>
        <strain evidence="5">42_262</strain>
    </source>
</reference>
<accession>A0A1Q6IKY2</accession>
<dbReference type="Proteomes" id="UP000483142">
    <property type="component" value="Unassembled WGS sequence"/>
</dbReference>
<evidence type="ECO:0000313" key="1">
    <source>
        <dbReference type="EMBL" id="KAB5432917.1"/>
    </source>
</evidence>
<sequence>MIDKAKTLDECFKELILKRGWSKNSPYDRRTASRHKKLFLEGALPDEFKRIYLQSAGYTIVQPELWRQEL</sequence>
<proteinExistence type="predicted"/>
<evidence type="ECO:0000313" key="6">
    <source>
        <dbReference type="Proteomes" id="UP000186631"/>
    </source>
</evidence>
<reference evidence="1 8" key="3">
    <citation type="submission" date="2019-10" db="EMBL/GenBank/DDBJ databases">
        <title>Genome Sequence and Assembly of iSURF_14.</title>
        <authorList>
            <person name="Wucher B.R."/>
            <person name="Ruoff K.L."/>
            <person name="Price C.E."/>
            <person name="Valls R.R."/>
            <person name="O'Toole G.A."/>
        </authorList>
    </citation>
    <scope>NUCLEOTIDE SEQUENCE [LARGE SCALE GENOMIC DNA]</scope>
    <source>
        <strain evidence="1 8">ANK132K_3B</strain>
    </source>
</reference>
<gene>
    <name evidence="5" type="ORF">BHV80_20235</name>
    <name evidence="1" type="ORF">F9Z94_21035</name>
    <name evidence="4" type="ORF">GAY12_18890</name>
    <name evidence="2" type="ORF">GAZ09_20085</name>
    <name evidence="3" type="ORF">GAZ09_20245</name>
</gene>
<dbReference type="EMBL" id="WDBZ01000056">
    <property type="protein sequence ID" value="KAB6447193.1"/>
    <property type="molecule type" value="Genomic_DNA"/>
</dbReference>
<dbReference type="EMBL" id="WDBZ01000056">
    <property type="protein sequence ID" value="KAB6447161.1"/>
    <property type="molecule type" value="Genomic_DNA"/>
</dbReference>
<dbReference type="EMBL" id="MNQV01000310">
    <property type="protein sequence ID" value="OKZ41442.1"/>
    <property type="molecule type" value="Genomic_DNA"/>
</dbReference>
<evidence type="ECO:0000313" key="4">
    <source>
        <dbReference type="EMBL" id="KAB6631585.1"/>
    </source>
</evidence>
<dbReference type="EMBL" id="WDAL01000045">
    <property type="protein sequence ID" value="KAB6631585.1"/>
    <property type="molecule type" value="Genomic_DNA"/>
</dbReference>
<protein>
    <submittedName>
        <fullName evidence="5">Uncharacterized protein</fullName>
    </submittedName>
</protein>
<evidence type="ECO:0000313" key="9">
    <source>
        <dbReference type="Proteomes" id="UP000483142"/>
    </source>
</evidence>
<dbReference type="Proteomes" id="UP000186631">
    <property type="component" value="Unassembled WGS sequence"/>
</dbReference>
<evidence type="ECO:0000313" key="3">
    <source>
        <dbReference type="EMBL" id="KAB6447193.1"/>
    </source>
</evidence>
<comment type="caution">
    <text evidence="5">The sequence shown here is derived from an EMBL/GenBank/DDBJ whole genome shotgun (WGS) entry which is preliminary data.</text>
</comment>
<dbReference type="Proteomes" id="UP000462015">
    <property type="component" value="Unassembled WGS sequence"/>
</dbReference>
<evidence type="ECO:0000313" key="2">
    <source>
        <dbReference type="EMBL" id="KAB6447161.1"/>
    </source>
</evidence>
<reference evidence="7 9" key="2">
    <citation type="journal article" date="2019" name="Nat. Med.">
        <title>A library of human gut bacterial isolates paired with longitudinal multiomics data enables mechanistic microbiome research.</title>
        <authorList>
            <person name="Poyet M."/>
            <person name="Groussin M."/>
            <person name="Gibbons S.M."/>
            <person name="Avila-Pacheco J."/>
            <person name="Jiang X."/>
            <person name="Kearney S.M."/>
            <person name="Perrotta A.R."/>
            <person name="Berdy B."/>
            <person name="Zhao S."/>
            <person name="Lieberman T.D."/>
            <person name="Swanson P.K."/>
            <person name="Smith M."/>
            <person name="Roesemann S."/>
            <person name="Alexander J.E."/>
            <person name="Rich S.A."/>
            <person name="Livny J."/>
            <person name="Vlamakis H."/>
            <person name="Clish C."/>
            <person name="Bullock K."/>
            <person name="Deik A."/>
            <person name="Scott J."/>
            <person name="Pierce K.A."/>
            <person name="Xavier R.J."/>
            <person name="Alm E.J."/>
        </authorList>
    </citation>
    <scope>NUCLEOTIDE SEQUENCE [LARGE SCALE GENOMIC DNA]</scope>
    <source>
        <strain evidence="2 9">BIOML-A141</strain>
        <strain evidence="4 7">BIOML-A98</strain>
    </source>
</reference>
<name>A0A1Q6IKY2_PHOVU</name>
<dbReference type="AlphaFoldDB" id="A0A1Q6IKY2"/>
<dbReference type="RefSeq" id="WP_008671645.1">
    <property type="nucleotide sequence ID" value="NZ_JABDSE010000067.1"/>
</dbReference>